<feature type="domain" description="Metallo-beta-lactamase" evidence="7">
    <location>
        <begin position="44"/>
        <end position="234"/>
    </location>
</feature>
<evidence type="ECO:0000256" key="3">
    <source>
        <dbReference type="ARBA" id="ARBA00015084"/>
    </source>
</evidence>
<protein>
    <recommendedName>
        <fullName evidence="3 6">Coenzyme PQQ synthesis protein B</fullName>
    </recommendedName>
    <alternativeName>
        <fullName evidence="6">Pyrroloquinoline quinone biosynthesis protein B</fullName>
    </alternativeName>
</protein>
<evidence type="ECO:0000313" key="9">
    <source>
        <dbReference type="Proteomes" id="UP000619479"/>
    </source>
</evidence>
<dbReference type="InterPro" id="IPR011842">
    <property type="entry name" value="PQQ_synth_PqqB"/>
</dbReference>
<evidence type="ECO:0000256" key="1">
    <source>
        <dbReference type="ARBA" id="ARBA00004886"/>
    </source>
</evidence>
<evidence type="ECO:0000256" key="4">
    <source>
        <dbReference type="ARBA" id="ARBA00022448"/>
    </source>
</evidence>
<dbReference type="Pfam" id="PF12706">
    <property type="entry name" value="Lactamase_B_2"/>
    <property type="match status" value="1"/>
</dbReference>
<dbReference type="Proteomes" id="UP000619479">
    <property type="component" value="Unassembled WGS sequence"/>
</dbReference>
<dbReference type="GO" id="GO:0018189">
    <property type="term" value="P:pyrroloquinoline quinone biosynthetic process"/>
    <property type="evidence" value="ECO:0007669"/>
    <property type="project" value="UniProtKB-UniRule"/>
</dbReference>
<reference evidence="8" key="1">
    <citation type="submission" date="2021-01" db="EMBL/GenBank/DDBJ databases">
        <title>Whole genome shotgun sequence of Actinoplanes cyaneus NBRC 14990.</title>
        <authorList>
            <person name="Komaki H."/>
            <person name="Tamura T."/>
        </authorList>
    </citation>
    <scope>NUCLEOTIDE SEQUENCE</scope>
    <source>
        <strain evidence="8">NBRC 14990</strain>
    </source>
</reference>
<comment type="caution">
    <text evidence="8">The sequence shown here is derived from an EMBL/GenBank/DDBJ whole genome shotgun (WGS) entry which is preliminary data.</text>
</comment>
<evidence type="ECO:0000256" key="6">
    <source>
        <dbReference type="HAMAP-Rule" id="MF_00653"/>
    </source>
</evidence>
<proteinExistence type="inferred from homology"/>
<dbReference type="EMBL" id="BOMH01000037">
    <property type="protein sequence ID" value="GID67168.1"/>
    <property type="molecule type" value="Genomic_DNA"/>
</dbReference>
<dbReference type="HAMAP" id="MF_00653">
    <property type="entry name" value="PQQ_syn_PqqB"/>
    <property type="match status" value="1"/>
</dbReference>
<keyword evidence="5 6" id="KW-0884">PQQ biosynthesis</keyword>
<evidence type="ECO:0000256" key="2">
    <source>
        <dbReference type="ARBA" id="ARBA00008481"/>
    </source>
</evidence>
<accession>A0A919IPI3</accession>
<organism evidence="8 9">
    <name type="scientific">Actinoplanes cyaneus</name>
    <dbReference type="NCBI Taxonomy" id="52696"/>
    <lineage>
        <taxon>Bacteria</taxon>
        <taxon>Bacillati</taxon>
        <taxon>Actinomycetota</taxon>
        <taxon>Actinomycetes</taxon>
        <taxon>Micromonosporales</taxon>
        <taxon>Micromonosporaceae</taxon>
        <taxon>Actinoplanes</taxon>
    </lineage>
</organism>
<dbReference type="InterPro" id="IPR036866">
    <property type="entry name" value="RibonucZ/Hydroxyglut_hydro"/>
</dbReference>
<comment type="pathway">
    <text evidence="1 6">Cofactor biosynthesis; pyrroloquinoline quinone biosynthesis.</text>
</comment>
<evidence type="ECO:0000259" key="7">
    <source>
        <dbReference type="Pfam" id="PF12706"/>
    </source>
</evidence>
<dbReference type="Gene3D" id="3.60.15.10">
    <property type="entry name" value="Ribonuclease Z/Hydroxyacylglutathione hydrolase-like"/>
    <property type="match status" value="1"/>
</dbReference>
<gene>
    <name evidence="6 8" type="primary">pqqB</name>
    <name evidence="8" type="ORF">Acy02nite_50490</name>
</gene>
<name>A0A919IPI3_9ACTN</name>
<dbReference type="SUPFAM" id="SSF56281">
    <property type="entry name" value="Metallo-hydrolase/oxidoreductase"/>
    <property type="match status" value="1"/>
</dbReference>
<dbReference type="InterPro" id="IPR001279">
    <property type="entry name" value="Metallo-B-lactamas"/>
</dbReference>
<comment type="function">
    <text evidence="6">May be involved in the transport of PQQ or its precursor to the periplasm.</text>
</comment>
<evidence type="ECO:0000256" key="5">
    <source>
        <dbReference type="ARBA" id="ARBA00022905"/>
    </source>
</evidence>
<dbReference type="AlphaFoldDB" id="A0A919IPI3"/>
<keyword evidence="4 6" id="KW-0813">Transport</keyword>
<keyword evidence="9" id="KW-1185">Reference proteome</keyword>
<sequence>MLGSAAGGGAPQWNCACPVCRDARRDGRDRTQDTVAVTGDGTAWYLLNAGPDIRTQILRTPELAPGPGLRETPLRGVLLTTAELDHTLGLLSLREAVRISVFATATVTHALTTAFPLRPMLGAYTDLDWRDMPTGVVLDGGLVAQRITVGTKRPRYAGDAPGDDWVSALRLTDTRGGSSFVYATCLPVWTPAFDVFVAGADEVLLDGTFTTDDELTRSTGRPGTAQRMGHLPMAVSRPMTARHPATRFRYGHLNNTNPSSGDDIAGDGLELFTDH</sequence>
<dbReference type="NCBIfam" id="TIGR02108">
    <property type="entry name" value="PQQ_syn_pqqB"/>
    <property type="match status" value="1"/>
</dbReference>
<evidence type="ECO:0000313" key="8">
    <source>
        <dbReference type="EMBL" id="GID67168.1"/>
    </source>
</evidence>
<comment type="similarity">
    <text evidence="2 6">Belongs to the PqqB family.</text>
</comment>